<dbReference type="EMBL" id="CP031092">
    <property type="protein sequence ID" value="AXF56941.1"/>
    <property type="molecule type" value="Genomic_DNA"/>
</dbReference>
<dbReference type="NCBIfam" id="TIGR00830">
    <property type="entry name" value="PTBA"/>
    <property type="match status" value="1"/>
</dbReference>
<dbReference type="GO" id="GO:0016301">
    <property type="term" value="F:kinase activity"/>
    <property type="evidence" value="ECO:0007669"/>
    <property type="project" value="UniProtKB-KW"/>
</dbReference>
<evidence type="ECO:0000313" key="8">
    <source>
        <dbReference type="EMBL" id="AXF56941.1"/>
    </source>
</evidence>
<keyword evidence="5" id="KW-0598">Phosphotransferase system</keyword>
<organism evidence="8 9">
    <name type="scientific">Salicibibacter kimchii</name>
    <dbReference type="NCBI Taxonomy" id="2099786"/>
    <lineage>
        <taxon>Bacteria</taxon>
        <taxon>Bacillati</taxon>
        <taxon>Bacillota</taxon>
        <taxon>Bacilli</taxon>
        <taxon>Bacillales</taxon>
        <taxon>Bacillaceae</taxon>
        <taxon>Salicibibacter</taxon>
    </lineage>
</organism>
<keyword evidence="3 8" id="KW-0762">Sugar transport</keyword>
<gene>
    <name evidence="8" type="ORF">DT065_13640</name>
</gene>
<dbReference type="OrthoDB" id="92465at2"/>
<evidence type="ECO:0000256" key="2">
    <source>
        <dbReference type="ARBA" id="ARBA00022448"/>
    </source>
</evidence>
<dbReference type="KEGG" id="rue:DT065_13640"/>
<evidence type="ECO:0000256" key="1">
    <source>
        <dbReference type="ARBA" id="ARBA00004496"/>
    </source>
</evidence>
<evidence type="ECO:0000256" key="6">
    <source>
        <dbReference type="ARBA" id="ARBA00022777"/>
    </source>
</evidence>
<evidence type="ECO:0000256" key="3">
    <source>
        <dbReference type="ARBA" id="ARBA00022597"/>
    </source>
</evidence>
<evidence type="ECO:0000259" key="7">
    <source>
        <dbReference type="PROSITE" id="PS51093"/>
    </source>
</evidence>
<feature type="domain" description="PTS EIIA type-1" evidence="7">
    <location>
        <begin position="31"/>
        <end position="135"/>
    </location>
</feature>
<evidence type="ECO:0000256" key="5">
    <source>
        <dbReference type="ARBA" id="ARBA00022683"/>
    </source>
</evidence>
<dbReference type="InterPro" id="IPR011055">
    <property type="entry name" value="Dup_hybrid_motif"/>
</dbReference>
<keyword evidence="6" id="KW-0418">Kinase</keyword>
<dbReference type="Pfam" id="PF00358">
    <property type="entry name" value="PTS_EIIA_1"/>
    <property type="match status" value="1"/>
</dbReference>
<dbReference type="FunFam" id="2.70.70.10:FF:000001">
    <property type="entry name" value="PTS system glucose-specific IIA component"/>
    <property type="match status" value="1"/>
</dbReference>
<dbReference type="PROSITE" id="PS51093">
    <property type="entry name" value="PTS_EIIA_TYPE_1"/>
    <property type="match status" value="1"/>
</dbReference>
<keyword evidence="9" id="KW-1185">Reference proteome</keyword>
<name>A0A345C160_9BACI</name>
<dbReference type="Gene3D" id="2.70.70.10">
    <property type="entry name" value="Glucose Permease (Domain IIA)"/>
    <property type="match status" value="1"/>
</dbReference>
<dbReference type="InterPro" id="IPR050890">
    <property type="entry name" value="PTS_EIIA_component"/>
</dbReference>
<dbReference type="Proteomes" id="UP000252100">
    <property type="component" value="Chromosome"/>
</dbReference>
<dbReference type="PANTHER" id="PTHR45008:SF1">
    <property type="entry name" value="PTS SYSTEM GLUCOSE-SPECIFIC EIIA COMPONENT"/>
    <property type="match status" value="1"/>
</dbReference>
<comment type="subcellular location">
    <subcellularLocation>
        <location evidence="1">Cytoplasm</location>
    </subcellularLocation>
</comment>
<protein>
    <submittedName>
        <fullName evidence="8">PTS glucose transporter subunit IIA</fullName>
    </submittedName>
</protein>
<dbReference type="SUPFAM" id="SSF51261">
    <property type="entry name" value="Duplicated hybrid motif"/>
    <property type="match status" value="1"/>
</dbReference>
<accession>A0A345C160</accession>
<dbReference type="PROSITE" id="PS00371">
    <property type="entry name" value="PTS_EIIA_TYPE_1_HIS"/>
    <property type="match status" value="1"/>
</dbReference>
<dbReference type="GO" id="GO:0005737">
    <property type="term" value="C:cytoplasm"/>
    <property type="evidence" value="ECO:0007669"/>
    <property type="project" value="UniProtKB-SubCell"/>
</dbReference>
<dbReference type="GO" id="GO:0009401">
    <property type="term" value="P:phosphoenolpyruvate-dependent sugar phosphotransferase system"/>
    <property type="evidence" value="ECO:0007669"/>
    <property type="project" value="UniProtKB-KW"/>
</dbReference>
<proteinExistence type="predicted"/>
<dbReference type="PANTHER" id="PTHR45008">
    <property type="entry name" value="PTS SYSTEM GLUCOSE-SPECIFIC EIIA COMPONENT"/>
    <property type="match status" value="1"/>
</dbReference>
<dbReference type="RefSeq" id="WP_114374316.1">
    <property type="nucleotide sequence ID" value="NZ_CP031092.1"/>
</dbReference>
<reference evidence="8 9" key="1">
    <citation type="journal article" date="2018" name="J. Microbiol.">
        <title>Salicibibacter kimchii gen. nov., sp. nov., a moderately halophilic and alkalitolerant bacterium in the family Bacillaceae, isolated from kimchi.</title>
        <authorList>
            <person name="Jang J.Y."/>
            <person name="Oh Y.J."/>
            <person name="Lim S.K."/>
            <person name="Park H.K."/>
            <person name="Lee C."/>
            <person name="Kim J.Y."/>
            <person name="Lee M.A."/>
            <person name="Choi H.J."/>
        </authorList>
    </citation>
    <scope>NUCLEOTIDE SEQUENCE [LARGE SCALE GENOMIC DNA]</scope>
    <source>
        <strain evidence="8 9">NKC1-1</strain>
    </source>
</reference>
<keyword evidence="2" id="KW-0813">Transport</keyword>
<dbReference type="AlphaFoldDB" id="A0A345C160"/>
<dbReference type="InterPro" id="IPR001127">
    <property type="entry name" value="PTS_EIIA_1_perm"/>
</dbReference>
<evidence type="ECO:0000256" key="4">
    <source>
        <dbReference type="ARBA" id="ARBA00022679"/>
    </source>
</evidence>
<evidence type="ECO:0000313" key="9">
    <source>
        <dbReference type="Proteomes" id="UP000252100"/>
    </source>
</evidence>
<sequence length="164" mass="17766">MFKKLFKSKSDEDTTVAPMSGKVVKLEDVPDPTFSEKMMGDGVAIDPSDGKVVAPVKGNIVQVFPTKHAVGIETERGVEILIHIGLETVSMDGDGFEGHVEENERVKPGTPLVTFDLEKVKEKAASTISPIIITNGQDNDQMALSDETEVEAGKTTLFTYRRGS</sequence>
<keyword evidence="4" id="KW-0808">Transferase</keyword>